<reference evidence="2" key="1">
    <citation type="submission" date="2018-02" db="EMBL/GenBank/DDBJ databases">
        <title>Rhizophora mucronata_Transcriptome.</title>
        <authorList>
            <person name="Meera S.P."/>
            <person name="Sreeshan A."/>
            <person name="Augustine A."/>
        </authorList>
    </citation>
    <scope>NUCLEOTIDE SEQUENCE</scope>
    <source>
        <tissue evidence="2">Leaf</tissue>
    </source>
</reference>
<protein>
    <submittedName>
        <fullName evidence="2">Uncharacterized protein</fullName>
    </submittedName>
</protein>
<sequence length="34" mass="4109">MPTQHGPKVITKLIRIFVLFFSRTVICNYVLYYF</sequence>
<name>A0A2P2KTA4_RHIMU</name>
<proteinExistence type="predicted"/>
<dbReference type="EMBL" id="GGEC01028476">
    <property type="protein sequence ID" value="MBX08960.1"/>
    <property type="molecule type" value="Transcribed_RNA"/>
</dbReference>
<keyword evidence="1" id="KW-0472">Membrane</keyword>
<keyword evidence="1" id="KW-1133">Transmembrane helix</keyword>
<accession>A0A2P2KTA4</accession>
<organism evidence="2">
    <name type="scientific">Rhizophora mucronata</name>
    <name type="common">Asiatic mangrove</name>
    <dbReference type="NCBI Taxonomy" id="61149"/>
    <lineage>
        <taxon>Eukaryota</taxon>
        <taxon>Viridiplantae</taxon>
        <taxon>Streptophyta</taxon>
        <taxon>Embryophyta</taxon>
        <taxon>Tracheophyta</taxon>
        <taxon>Spermatophyta</taxon>
        <taxon>Magnoliopsida</taxon>
        <taxon>eudicotyledons</taxon>
        <taxon>Gunneridae</taxon>
        <taxon>Pentapetalae</taxon>
        <taxon>rosids</taxon>
        <taxon>fabids</taxon>
        <taxon>Malpighiales</taxon>
        <taxon>Rhizophoraceae</taxon>
        <taxon>Rhizophora</taxon>
    </lineage>
</organism>
<evidence type="ECO:0000313" key="2">
    <source>
        <dbReference type="EMBL" id="MBX08960.1"/>
    </source>
</evidence>
<keyword evidence="1" id="KW-0812">Transmembrane</keyword>
<evidence type="ECO:0000256" key="1">
    <source>
        <dbReference type="SAM" id="Phobius"/>
    </source>
</evidence>
<dbReference type="AlphaFoldDB" id="A0A2P2KTA4"/>
<feature type="transmembrane region" description="Helical" evidence="1">
    <location>
        <begin position="12"/>
        <end position="32"/>
    </location>
</feature>